<reference evidence="3" key="1">
    <citation type="submission" date="2021-02" db="EMBL/GenBank/DDBJ databases">
        <authorList>
            <person name="Nieuwenhuis M."/>
            <person name="Van De Peppel L.J.J."/>
        </authorList>
    </citation>
    <scope>NUCLEOTIDE SEQUENCE</scope>
    <source>
        <strain evidence="3">D49</strain>
    </source>
</reference>
<dbReference type="InterPro" id="IPR038765">
    <property type="entry name" value="Papain-like_cys_pep_sf"/>
</dbReference>
<dbReference type="GO" id="GO:0016579">
    <property type="term" value="P:protein deubiquitination"/>
    <property type="evidence" value="ECO:0007669"/>
    <property type="project" value="TreeGrafter"/>
</dbReference>
<comment type="caution">
    <text evidence="3">The sequence shown here is derived from an EMBL/GenBank/DDBJ whole genome shotgun (WGS) entry which is preliminary data.</text>
</comment>
<accession>A0A9P7GW70</accession>
<feature type="domain" description="OTU" evidence="2">
    <location>
        <begin position="141"/>
        <end position="270"/>
    </location>
</feature>
<dbReference type="CDD" id="cd22748">
    <property type="entry name" value="OTU_OTUD6-like"/>
    <property type="match status" value="1"/>
</dbReference>
<dbReference type="EMBL" id="JABCKI010000006">
    <property type="protein sequence ID" value="KAG5654520.1"/>
    <property type="molecule type" value="Genomic_DNA"/>
</dbReference>
<evidence type="ECO:0000256" key="1">
    <source>
        <dbReference type="SAM" id="MobiDB-lite"/>
    </source>
</evidence>
<dbReference type="PANTHER" id="PTHR12419:SF10">
    <property type="entry name" value="DEUBIQUITINASE OTUD6B"/>
    <property type="match status" value="1"/>
</dbReference>
<sequence>MAGSKKNKQKKLVPPPQDLPTPPVDDELMDDLFAQLDSRNETVQAESAIVINEVQNRQAESAASRPKMDAKARFKARQVNIARKATALEQKISAPDPETEAKLKKEAEEEERDIEKVCQEHTLQIHEVRYIFVEYFRGFISGYPQVNPDGHCLYSAVADQLALLGILPTSQANYAVVRQAASNFMFTHPNDFVPFLAPPPDSEAMSPQLFEQYCMNIRDTAEWGGEPEIQALCRAYNVPIHVIQGGRPTIVVHNPGDLGDAMDSKRVVRISYHRRMYGLGEVSTSILV</sequence>
<organism evidence="3 4">
    <name type="scientific">Sphagnurus paluster</name>
    <dbReference type="NCBI Taxonomy" id="117069"/>
    <lineage>
        <taxon>Eukaryota</taxon>
        <taxon>Fungi</taxon>
        <taxon>Dikarya</taxon>
        <taxon>Basidiomycota</taxon>
        <taxon>Agaricomycotina</taxon>
        <taxon>Agaricomycetes</taxon>
        <taxon>Agaricomycetidae</taxon>
        <taxon>Agaricales</taxon>
        <taxon>Tricholomatineae</taxon>
        <taxon>Lyophyllaceae</taxon>
        <taxon>Sphagnurus</taxon>
    </lineage>
</organism>
<dbReference type="Gene3D" id="3.90.70.80">
    <property type="match status" value="1"/>
</dbReference>
<gene>
    <name evidence="3" type="ORF">H0H81_001161</name>
</gene>
<keyword evidence="4" id="KW-1185">Reference proteome</keyword>
<dbReference type="OrthoDB" id="415023at2759"/>
<dbReference type="PANTHER" id="PTHR12419">
    <property type="entry name" value="OTU DOMAIN CONTAINING PROTEIN"/>
    <property type="match status" value="1"/>
</dbReference>
<dbReference type="GO" id="GO:0004843">
    <property type="term" value="F:cysteine-type deubiquitinase activity"/>
    <property type="evidence" value="ECO:0007669"/>
    <property type="project" value="TreeGrafter"/>
</dbReference>
<evidence type="ECO:0000313" key="4">
    <source>
        <dbReference type="Proteomes" id="UP000717328"/>
    </source>
</evidence>
<dbReference type="AlphaFoldDB" id="A0A9P7GW70"/>
<feature type="region of interest" description="Disordered" evidence="1">
    <location>
        <begin position="1"/>
        <end position="27"/>
    </location>
</feature>
<dbReference type="InterPro" id="IPR003323">
    <property type="entry name" value="OTU_dom"/>
</dbReference>
<dbReference type="InterPro" id="IPR050704">
    <property type="entry name" value="Peptidase_C85-like"/>
</dbReference>
<dbReference type="Proteomes" id="UP000717328">
    <property type="component" value="Unassembled WGS sequence"/>
</dbReference>
<dbReference type="PROSITE" id="PS50802">
    <property type="entry name" value="OTU"/>
    <property type="match status" value="1"/>
</dbReference>
<evidence type="ECO:0000313" key="3">
    <source>
        <dbReference type="EMBL" id="KAG5654520.1"/>
    </source>
</evidence>
<proteinExistence type="predicted"/>
<name>A0A9P7GW70_9AGAR</name>
<feature type="compositionally biased region" description="Pro residues" evidence="1">
    <location>
        <begin position="13"/>
        <end position="23"/>
    </location>
</feature>
<dbReference type="SUPFAM" id="SSF54001">
    <property type="entry name" value="Cysteine proteinases"/>
    <property type="match status" value="1"/>
</dbReference>
<dbReference type="Pfam" id="PF02338">
    <property type="entry name" value="OTU"/>
    <property type="match status" value="1"/>
</dbReference>
<feature type="compositionally biased region" description="Basic residues" evidence="1">
    <location>
        <begin position="1"/>
        <end position="11"/>
    </location>
</feature>
<evidence type="ECO:0000259" key="2">
    <source>
        <dbReference type="PROSITE" id="PS50802"/>
    </source>
</evidence>
<reference evidence="3" key="2">
    <citation type="submission" date="2021-10" db="EMBL/GenBank/DDBJ databases">
        <title>Phylogenomics reveals ancestral predisposition of the termite-cultivated fungus Termitomyces towards a domesticated lifestyle.</title>
        <authorList>
            <person name="Auxier B."/>
            <person name="Grum-Grzhimaylo A."/>
            <person name="Cardenas M.E."/>
            <person name="Lodge J.D."/>
            <person name="Laessoe T."/>
            <person name="Pedersen O."/>
            <person name="Smith M.E."/>
            <person name="Kuyper T.W."/>
            <person name="Franco-Molano E.A."/>
            <person name="Baroni T.J."/>
            <person name="Aanen D.K."/>
        </authorList>
    </citation>
    <scope>NUCLEOTIDE SEQUENCE</scope>
    <source>
        <strain evidence="3">D49</strain>
    </source>
</reference>
<protein>
    <recommendedName>
        <fullName evidence="2">OTU domain-containing protein</fullName>
    </recommendedName>
</protein>